<keyword evidence="2" id="KW-0436">Ligase</keyword>
<evidence type="ECO:0000256" key="3">
    <source>
        <dbReference type="ARBA" id="ARBA00022832"/>
    </source>
</evidence>
<evidence type="ECO:0000256" key="4">
    <source>
        <dbReference type="ARBA" id="ARBA00023098"/>
    </source>
</evidence>
<dbReference type="InterPro" id="IPR025110">
    <property type="entry name" value="AMP-bd_C"/>
</dbReference>
<dbReference type="InterPro" id="IPR000873">
    <property type="entry name" value="AMP-dep_synth/lig_dom"/>
</dbReference>
<comment type="similarity">
    <text evidence="1">Belongs to the ATP-dependent AMP-binding enzyme family.</text>
</comment>
<dbReference type="EMBL" id="AP035881">
    <property type="protein sequence ID" value="BFP48820.1"/>
    <property type="molecule type" value="Genomic_DNA"/>
</dbReference>
<dbReference type="FunFam" id="3.30.300.30:FF:000008">
    <property type="entry name" value="2,3-dihydroxybenzoate-AMP ligase"/>
    <property type="match status" value="1"/>
</dbReference>
<evidence type="ECO:0000259" key="6">
    <source>
        <dbReference type="Pfam" id="PF13193"/>
    </source>
</evidence>
<evidence type="ECO:0000313" key="7">
    <source>
        <dbReference type="EMBL" id="BFP48820.1"/>
    </source>
</evidence>
<proteinExistence type="inferred from homology"/>
<dbReference type="Pfam" id="PF13193">
    <property type="entry name" value="AMP-binding_C"/>
    <property type="match status" value="1"/>
</dbReference>
<evidence type="ECO:0000256" key="2">
    <source>
        <dbReference type="ARBA" id="ARBA00022598"/>
    </source>
</evidence>
<dbReference type="AlphaFoldDB" id="A0AB33KBQ7"/>
<organism evidence="7">
    <name type="scientific">Kitasatospora sp. CMC57</name>
    <dbReference type="NCBI Taxonomy" id="3231513"/>
    <lineage>
        <taxon>Bacteria</taxon>
        <taxon>Bacillati</taxon>
        <taxon>Actinomycetota</taxon>
        <taxon>Actinomycetes</taxon>
        <taxon>Kitasatosporales</taxon>
        <taxon>Streptomycetaceae</taxon>
        <taxon>Kitasatospora</taxon>
    </lineage>
</organism>
<dbReference type="GO" id="GO:0016874">
    <property type="term" value="F:ligase activity"/>
    <property type="evidence" value="ECO:0007669"/>
    <property type="project" value="UniProtKB-KW"/>
</dbReference>
<sequence>MQTPLTVLDFLRRAETVYGDRIGLVDEPDQPARSWGDLSYRRMAELARAQAAGLDRLGIGPGERVAIVSHNSARLMTALYGVSGHGRVLVPVNFRLKAEEVAYIVEQSGATALLVDPELDGALAGVPVRHRFVLGAESDAVLYDFDHAPVEYPVDESDTATLNYTSGTTARPKGVQLTHRNLWLNAVLMGLHFGASDRDVYLHTLPMFHANGWGLPFALTGLGARHIVLRKVDGAEILRRIDRYGVTFLCGAPAVVAAVLEAAADWDGPVPGRDRVRMIVAGAPPPTSVVERVEAELGWEFMQLYGLTETAPIVTVNRGRAEWDALPPAERAERLVRQGAPALGTELRVDDEGEVLVRSNTVLAGYWEQPEESAAALRDGWFHTGDGGVLEDGYLSISDRKKDIIISGGENVSSIEVEDCLYSHPAVAEVAVIGVPDAKWGETVKALVVPRDGSAGEQAELAAGLIAHCKERLAGYKAPTSVEFRTELPRTTTGKLQKFRLREPYWAGRAKSVN</sequence>
<feature type="domain" description="AMP-dependent synthetase/ligase" evidence="5">
    <location>
        <begin position="18"/>
        <end position="367"/>
    </location>
</feature>
<dbReference type="Gene3D" id="3.30.300.30">
    <property type="match status" value="1"/>
</dbReference>
<reference evidence="7" key="1">
    <citation type="submission" date="2024-07" db="EMBL/GenBank/DDBJ databases">
        <title>Complete genome sequences of cellulolytic bacteria, Kitasatospora sp. CMC57 and Streptomyces sp. CMC78, isolated from Japanese agricultural soil.</title>
        <authorList>
            <person name="Hashimoto T."/>
            <person name="Ito M."/>
            <person name="Iwamoto M."/>
            <person name="Fukahori D."/>
            <person name="Shoda T."/>
            <person name="Sakoda M."/>
            <person name="Morohoshi T."/>
            <person name="Mitsuboshi M."/>
            <person name="Nishizawa T."/>
        </authorList>
    </citation>
    <scope>NUCLEOTIDE SEQUENCE</scope>
    <source>
        <strain evidence="7">CMC57</strain>
    </source>
</reference>
<dbReference type="PANTHER" id="PTHR43859">
    <property type="entry name" value="ACYL-ACTIVATING ENZYME"/>
    <property type="match status" value="1"/>
</dbReference>
<dbReference type="Pfam" id="PF00501">
    <property type="entry name" value="AMP-binding"/>
    <property type="match status" value="1"/>
</dbReference>
<dbReference type="RefSeq" id="WP_407990997.1">
    <property type="nucleotide sequence ID" value="NZ_AP035881.2"/>
</dbReference>
<feature type="domain" description="AMP-binding enzyme C-terminal" evidence="6">
    <location>
        <begin position="416"/>
        <end position="495"/>
    </location>
</feature>
<dbReference type="SUPFAM" id="SSF56801">
    <property type="entry name" value="Acetyl-CoA synthetase-like"/>
    <property type="match status" value="1"/>
</dbReference>
<gene>
    <name evidence="7" type="ORF">KCMC57_51880</name>
</gene>
<name>A0AB33KBQ7_9ACTN</name>
<dbReference type="InterPro" id="IPR042099">
    <property type="entry name" value="ANL_N_sf"/>
</dbReference>
<protein>
    <submittedName>
        <fullName evidence="7">AMP-binding protein</fullName>
    </submittedName>
</protein>
<evidence type="ECO:0000259" key="5">
    <source>
        <dbReference type="Pfam" id="PF00501"/>
    </source>
</evidence>
<keyword evidence="3" id="KW-0276">Fatty acid metabolism</keyword>
<accession>A0AB33KBQ7</accession>
<keyword evidence="4" id="KW-0443">Lipid metabolism</keyword>
<dbReference type="PANTHER" id="PTHR43859:SF4">
    <property type="entry name" value="BUTANOATE--COA LIGASE AAE1-RELATED"/>
    <property type="match status" value="1"/>
</dbReference>
<dbReference type="Gene3D" id="3.40.50.12780">
    <property type="entry name" value="N-terminal domain of ligase-like"/>
    <property type="match status" value="1"/>
</dbReference>
<dbReference type="InterPro" id="IPR045851">
    <property type="entry name" value="AMP-bd_C_sf"/>
</dbReference>
<dbReference type="GO" id="GO:0006631">
    <property type="term" value="P:fatty acid metabolic process"/>
    <property type="evidence" value="ECO:0007669"/>
    <property type="project" value="UniProtKB-KW"/>
</dbReference>
<evidence type="ECO:0000256" key="1">
    <source>
        <dbReference type="ARBA" id="ARBA00006432"/>
    </source>
</evidence>